<keyword evidence="4 9" id="KW-0159">Chromosome partition</keyword>
<dbReference type="HAMAP" id="MF_01808">
    <property type="entry name" value="Recomb_XerC_XerD"/>
    <property type="match status" value="1"/>
</dbReference>
<dbReference type="PROSITE" id="PS51898">
    <property type="entry name" value="TYR_RECOMBINASE"/>
    <property type="match status" value="1"/>
</dbReference>
<evidence type="ECO:0000259" key="11">
    <source>
        <dbReference type="PROSITE" id="PS51900"/>
    </source>
</evidence>
<feature type="active site" evidence="9">
    <location>
        <position position="255"/>
    </location>
</feature>
<proteinExistence type="inferred from homology"/>
<dbReference type="CDD" id="cd00798">
    <property type="entry name" value="INT_XerDC_C"/>
    <property type="match status" value="1"/>
</dbReference>
<evidence type="ECO:0000256" key="7">
    <source>
        <dbReference type="ARBA" id="ARBA00023172"/>
    </source>
</evidence>
<comment type="function">
    <text evidence="9">Site-specific tyrosine recombinase, which acts by catalyzing the cutting and rejoining of the recombining DNA molecules. The XerC-XerD complex is essential to convert dimers of the bacterial chromosome into monomers to permit their segregation at cell division. It also contributes to the segregational stability of plasmids.</text>
</comment>
<dbReference type="Gene3D" id="1.10.443.10">
    <property type="entry name" value="Intergrase catalytic core"/>
    <property type="match status" value="1"/>
</dbReference>
<protein>
    <recommendedName>
        <fullName evidence="9">Tyrosine recombinase XerC</fullName>
    </recommendedName>
</protein>
<evidence type="ECO:0000256" key="6">
    <source>
        <dbReference type="ARBA" id="ARBA00023125"/>
    </source>
</evidence>
<feature type="active site" evidence="9">
    <location>
        <position position="281"/>
    </location>
</feature>
<keyword evidence="2 9" id="KW-0963">Cytoplasm</keyword>
<dbReference type="InterPro" id="IPR004107">
    <property type="entry name" value="Integrase_SAM-like_N"/>
</dbReference>
<dbReference type="SUPFAM" id="SSF47823">
    <property type="entry name" value="lambda integrase-like, N-terminal domain"/>
    <property type="match status" value="1"/>
</dbReference>
<dbReference type="PANTHER" id="PTHR30349:SF81">
    <property type="entry name" value="TYROSINE RECOMBINASE XERC"/>
    <property type="match status" value="1"/>
</dbReference>
<keyword evidence="6 9" id="KW-0238">DNA-binding</keyword>
<comment type="similarity">
    <text evidence="9">Belongs to the 'phage' integrase family. XerC subfamily.</text>
</comment>
<dbReference type="Pfam" id="PF02899">
    <property type="entry name" value="Phage_int_SAM_1"/>
    <property type="match status" value="1"/>
</dbReference>
<feature type="domain" description="Tyr recombinase" evidence="10">
    <location>
        <begin position="122"/>
        <end position="303"/>
    </location>
</feature>
<comment type="caution">
    <text evidence="12">The sequence shown here is derived from an EMBL/GenBank/DDBJ whole genome shotgun (WGS) entry which is preliminary data.</text>
</comment>
<dbReference type="NCBIfam" id="NF001399">
    <property type="entry name" value="PRK00283.1"/>
    <property type="match status" value="1"/>
</dbReference>
<evidence type="ECO:0000256" key="1">
    <source>
        <dbReference type="ARBA" id="ARBA00004496"/>
    </source>
</evidence>
<dbReference type="GO" id="GO:0003677">
    <property type="term" value="F:DNA binding"/>
    <property type="evidence" value="ECO:0007669"/>
    <property type="project" value="UniProtKB-UniRule"/>
</dbReference>
<dbReference type="Pfam" id="PF00589">
    <property type="entry name" value="Phage_integrase"/>
    <property type="match status" value="1"/>
</dbReference>
<feature type="domain" description="Core-binding (CB)" evidence="11">
    <location>
        <begin position="16"/>
        <end position="101"/>
    </location>
</feature>
<dbReference type="PANTHER" id="PTHR30349">
    <property type="entry name" value="PHAGE INTEGRASE-RELATED"/>
    <property type="match status" value="1"/>
</dbReference>
<comment type="subunit">
    <text evidence="9">Forms a cyclic heterotetrameric complex composed of two molecules of XerC and two molecules of XerD.</text>
</comment>
<dbReference type="EMBL" id="JADKIO010000005">
    <property type="protein sequence ID" value="MBK9795873.1"/>
    <property type="molecule type" value="Genomic_DNA"/>
</dbReference>
<keyword evidence="3 9" id="KW-0132">Cell division</keyword>
<feature type="active site" description="O-(3'-phospho-DNA)-tyrosine intermediate" evidence="9">
    <location>
        <position position="290"/>
    </location>
</feature>
<dbReference type="InterPro" id="IPR050090">
    <property type="entry name" value="Tyrosine_recombinase_XerCD"/>
</dbReference>
<dbReference type="PROSITE" id="PS51900">
    <property type="entry name" value="CB"/>
    <property type="match status" value="1"/>
</dbReference>
<name>A0A9D7XHN5_9BACT</name>
<keyword evidence="5 9" id="KW-0229">DNA integration</keyword>
<keyword evidence="7 9" id="KW-0233">DNA recombination</keyword>
<dbReference type="GO" id="GO:0006313">
    <property type="term" value="P:DNA transposition"/>
    <property type="evidence" value="ECO:0007669"/>
    <property type="project" value="UniProtKB-UniRule"/>
</dbReference>
<dbReference type="GO" id="GO:0051301">
    <property type="term" value="P:cell division"/>
    <property type="evidence" value="ECO:0007669"/>
    <property type="project" value="UniProtKB-KW"/>
</dbReference>
<dbReference type="SUPFAM" id="SSF56349">
    <property type="entry name" value="DNA breaking-rejoining enzymes"/>
    <property type="match status" value="1"/>
</dbReference>
<dbReference type="InterPro" id="IPR010998">
    <property type="entry name" value="Integrase_recombinase_N"/>
</dbReference>
<dbReference type="InterPro" id="IPR044068">
    <property type="entry name" value="CB"/>
</dbReference>
<evidence type="ECO:0000256" key="9">
    <source>
        <dbReference type="HAMAP-Rule" id="MF_01808"/>
    </source>
</evidence>
<comment type="subcellular location">
    <subcellularLocation>
        <location evidence="1 9">Cytoplasm</location>
    </subcellularLocation>
</comment>
<sequence>MPRPKVLEQPEHGWPLGWSPSLVEFRTHLRVERGLSPNTSSSYLSDLNHLAAWACDREITAEALTRDHLTAFLVAQQGLGKAPRSLARLSSSLRAFLAFLRMEGGGGAGPEAIVKPPRPPRILPRTLSESQVEGLLHAPDTATPLGVRDRAWLELLYASGLRVSELAGLPALSVFLDEGFLKVMGKGRKERLIPFGAGAERWIRAWLQLRPGFKPRGGQLFVGQRGEGLSRQHLWRLLKAYARVAGLRAEAVSPHVLRHAFATHLLDHGADLRSVQAMLGHADISTTQIYTHVHQTRLRALYDQMHPRSSS</sequence>
<evidence type="ECO:0000256" key="2">
    <source>
        <dbReference type="ARBA" id="ARBA00022490"/>
    </source>
</evidence>
<dbReference type="GO" id="GO:0005737">
    <property type="term" value="C:cytoplasm"/>
    <property type="evidence" value="ECO:0007669"/>
    <property type="project" value="UniProtKB-SubCell"/>
</dbReference>
<dbReference type="AlphaFoldDB" id="A0A9D7XHN5"/>
<feature type="active site" evidence="9">
    <location>
        <position position="186"/>
    </location>
</feature>
<reference evidence="12" key="1">
    <citation type="submission" date="2020-10" db="EMBL/GenBank/DDBJ databases">
        <title>Connecting structure to function with the recovery of over 1000 high-quality activated sludge metagenome-assembled genomes encoding full-length rRNA genes using long-read sequencing.</title>
        <authorList>
            <person name="Singleton C.M."/>
            <person name="Petriglieri F."/>
            <person name="Kristensen J.M."/>
            <person name="Kirkegaard R.H."/>
            <person name="Michaelsen T.Y."/>
            <person name="Andersen M.H."/>
            <person name="Karst S.M."/>
            <person name="Dueholm M.S."/>
            <person name="Nielsen P.H."/>
            <person name="Albertsen M."/>
        </authorList>
    </citation>
    <scope>NUCLEOTIDE SEQUENCE</scope>
    <source>
        <strain evidence="12">Skiv_18-Q3-R9-52_MAXAC.067</strain>
    </source>
</reference>
<dbReference type="InterPro" id="IPR023009">
    <property type="entry name" value="Tyrosine_recombinase_XerC/XerD"/>
</dbReference>
<gene>
    <name evidence="9" type="primary">xerC</name>
    <name evidence="12" type="ORF">IPP58_05160</name>
</gene>
<evidence type="ECO:0000256" key="8">
    <source>
        <dbReference type="ARBA" id="ARBA00023306"/>
    </source>
</evidence>
<dbReference type="GO" id="GO:0007059">
    <property type="term" value="P:chromosome segregation"/>
    <property type="evidence" value="ECO:0007669"/>
    <property type="project" value="UniProtKB-UniRule"/>
</dbReference>
<dbReference type="InterPro" id="IPR011010">
    <property type="entry name" value="DNA_brk_join_enz"/>
</dbReference>
<organism evidence="12 13">
    <name type="scientific">Candidatus Geothrix skivensis</name>
    <dbReference type="NCBI Taxonomy" id="2954439"/>
    <lineage>
        <taxon>Bacteria</taxon>
        <taxon>Pseudomonadati</taxon>
        <taxon>Acidobacteriota</taxon>
        <taxon>Holophagae</taxon>
        <taxon>Holophagales</taxon>
        <taxon>Holophagaceae</taxon>
        <taxon>Geothrix</taxon>
    </lineage>
</organism>
<evidence type="ECO:0000313" key="12">
    <source>
        <dbReference type="EMBL" id="MBK9795873.1"/>
    </source>
</evidence>
<evidence type="ECO:0000259" key="10">
    <source>
        <dbReference type="PROSITE" id="PS51898"/>
    </source>
</evidence>
<feature type="active site" evidence="9">
    <location>
        <position position="258"/>
    </location>
</feature>
<dbReference type="InterPro" id="IPR013762">
    <property type="entry name" value="Integrase-like_cat_sf"/>
</dbReference>
<dbReference type="Gene3D" id="1.10.150.130">
    <property type="match status" value="1"/>
</dbReference>
<dbReference type="Proteomes" id="UP000886657">
    <property type="component" value="Unassembled WGS sequence"/>
</dbReference>
<dbReference type="GO" id="GO:0009037">
    <property type="term" value="F:tyrosine-based site-specific recombinase activity"/>
    <property type="evidence" value="ECO:0007669"/>
    <property type="project" value="UniProtKB-UniRule"/>
</dbReference>
<evidence type="ECO:0000313" key="13">
    <source>
        <dbReference type="Proteomes" id="UP000886657"/>
    </source>
</evidence>
<keyword evidence="8 9" id="KW-0131">Cell cycle</keyword>
<evidence type="ECO:0000256" key="3">
    <source>
        <dbReference type="ARBA" id="ARBA00022618"/>
    </source>
</evidence>
<dbReference type="InterPro" id="IPR002104">
    <property type="entry name" value="Integrase_catalytic"/>
</dbReference>
<feature type="active site" evidence="9">
    <location>
        <position position="162"/>
    </location>
</feature>
<accession>A0A9D7XHN5</accession>
<evidence type="ECO:0000256" key="5">
    <source>
        <dbReference type="ARBA" id="ARBA00022908"/>
    </source>
</evidence>
<evidence type="ECO:0000256" key="4">
    <source>
        <dbReference type="ARBA" id="ARBA00022829"/>
    </source>
</evidence>